<proteinExistence type="predicted"/>
<dbReference type="Proteomes" id="UP000325243">
    <property type="component" value="Unassembled WGS sequence"/>
</dbReference>
<feature type="region of interest" description="Disordered" evidence="1">
    <location>
        <begin position="88"/>
        <end position="111"/>
    </location>
</feature>
<evidence type="ECO:0000256" key="1">
    <source>
        <dbReference type="SAM" id="MobiDB-lite"/>
    </source>
</evidence>
<name>A0A5S4VBX5_9MICO</name>
<accession>A0A5S4VBX5</accession>
<dbReference type="EMBL" id="VSSB01000001">
    <property type="protein sequence ID" value="TYL54150.1"/>
    <property type="molecule type" value="Genomic_DNA"/>
</dbReference>
<evidence type="ECO:0000313" key="3">
    <source>
        <dbReference type="Proteomes" id="UP000325243"/>
    </source>
</evidence>
<gene>
    <name evidence="2" type="ORF">FYC51_11240</name>
</gene>
<keyword evidence="3" id="KW-1185">Reference proteome</keyword>
<dbReference type="AlphaFoldDB" id="A0A5S4VBX5"/>
<sequence length="111" mass="11759">MKIIVYAGDELLTGDEIAEALLEYGQALAQNGTASKVEIPTLEADGSRSTTTVLVGPASQIIAKRADTDAEELQDPSVVAELKARTRALRPNPSAPPMLSNGDVPDWVEDL</sequence>
<comment type="caution">
    <text evidence="2">The sequence shown here is derived from an EMBL/GenBank/DDBJ whole genome shotgun (WGS) entry which is preliminary data.</text>
</comment>
<reference evidence="2 3" key="1">
    <citation type="submission" date="2019-08" db="EMBL/GenBank/DDBJ databases">
        <authorList>
            <person name="Hu J."/>
        </authorList>
    </citation>
    <scope>NUCLEOTIDE SEQUENCE [LARGE SCALE GENOMIC DNA]</scope>
    <source>
        <strain evidence="2 3">NEAU-184</strain>
    </source>
</reference>
<organism evidence="2 3">
    <name type="scientific">Agromyces mariniharenae</name>
    <dbReference type="NCBI Taxonomy" id="2604423"/>
    <lineage>
        <taxon>Bacteria</taxon>
        <taxon>Bacillati</taxon>
        <taxon>Actinomycetota</taxon>
        <taxon>Actinomycetes</taxon>
        <taxon>Micrococcales</taxon>
        <taxon>Microbacteriaceae</taxon>
        <taxon>Agromyces</taxon>
    </lineage>
</organism>
<dbReference type="RefSeq" id="WP_148733613.1">
    <property type="nucleotide sequence ID" value="NZ_VSSB01000001.1"/>
</dbReference>
<evidence type="ECO:0000313" key="2">
    <source>
        <dbReference type="EMBL" id="TYL54150.1"/>
    </source>
</evidence>
<protein>
    <submittedName>
        <fullName evidence="2">Uncharacterized protein</fullName>
    </submittedName>
</protein>